<feature type="region of interest" description="Disordered" evidence="1">
    <location>
        <begin position="139"/>
        <end position="189"/>
    </location>
</feature>
<gene>
    <name evidence="3" type="ORF">AAW51_5485</name>
</gene>
<keyword evidence="4" id="KW-1185">Reference proteome</keyword>
<sequence length="316" mass="36190">MPRSPNALDVLRRDHKKVLTLFHRFEKTDDESEQRELCDEIVNELKTHAEIEEEVFYPYLREATAREDLFEEATLEHETTKDLLAKLQEEQPGTPRFHAMVKVLGEYVAHHVKEEESEIFPQVEKTGVDLEALGLELEDRRAGGPGVDGNAMSAEAGEEVETEAVSADAEGEDDSEAVEAASEDTGLDTTEEDEQYIAEHAGELSRSTERAKWIHSLEDQPDRDGQTLATRNPEVIRHWAQERRARPATTANGDPKRPRVLRFDFPDYDKGLQEISWDAWLRTFEERHLVFVFQERMKAGNQSNFFILDSPEREDG</sequence>
<dbReference type="CDD" id="cd12108">
    <property type="entry name" value="Hr-like"/>
    <property type="match status" value="1"/>
</dbReference>
<evidence type="ECO:0000259" key="2">
    <source>
        <dbReference type="Pfam" id="PF01814"/>
    </source>
</evidence>
<reference evidence="3 4" key="1">
    <citation type="submission" date="2015-05" db="EMBL/GenBank/DDBJ databases">
        <authorList>
            <person name="Tang B."/>
            <person name="Yu Y."/>
        </authorList>
    </citation>
    <scope>NUCLEOTIDE SEQUENCE [LARGE SCALE GENOMIC DNA]</scope>
    <source>
        <strain evidence="3 4">DSM 7029</strain>
    </source>
</reference>
<dbReference type="PANTHER" id="PTHR35585:SF1">
    <property type="entry name" value="HHE DOMAIN PROTEIN (AFU_ORTHOLOGUE AFUA_4G00730)"/>
    <property type="match status" value="1"/>
</dbReference>
<evidence type="ECO:0000313" key="3">
    <source>
        <dbReference type="EMBL" id="AKJ32176.1"/>
    </source>
</evidence>
<organism evidence="3 4">
    <name type="scientific">Caldimonas brevitalea</name>
    <dbReference type="NCBI Taxonomy" id="413882"/>
    <lineage>
        <taxon>Bacteria</taxon>
        <taxon>Pseudomonadati</taxon>
        <taxon>Pseudomonadota</taxon>
        <taxon>Betaproteobacteria</taxon>
        <taxon>Burkholderiales</taxon>
        <taxon>Sphaerotilaceae</taxon>
        <taxon>Caldimonas</taxon>
    </lineage>
</organism>
<dbReference type="InterPro" id="IPR012312">
    <property type="entry name" value="Hemerythrin-like"/>
</dbReference>
<dbReference type="STRING" id="413882.AAW51_5485"/>
<dbReference type="RefSeq" id="WP_053013956.1">
    <property type="nucleotide sequence ID" value="NZ_CP011371.1"/>
</dbReference>
<dbReference type="PANTHER" id="PTHR35585">
    <property type="entry name" value="HHE DOMAIN PROTEIN (AFU_ORTHOLOGUE AFUA_4G00730)"/>
    <property type="match status" value="1"/>
</dbReference>
<proteinExistence type="predicted"/>
<dbReference type="EMBL" id="CP011371">
    <property type="protein sequence ID" value="AKJ32176.1"/>
    <property type="molecule type" value="Genomic_DNA"/>
</dbReference>
<dbReference type="Gene3D" id="1.20.120.520">
    <property type="entry name" value="nmb1532 protein domain like"/>
    <property type="match status" value="1"/>
</dbReference>
<accession>A0A0G3BXQ3</accession>
<dbReference type="KEGG" id="pbh:AAW51_5485"/>
<name>A0A0G3BXQ3_9BURK</name>
<dbReference type="OrthoDB" id="5512987at2"/>
<feature type="domain" description="Hemerythrin-like" evidence="2">
    <location>
        <begin position="7"/>
        <end position="122"/>
    </location>
</feature>
<evidence type="ECO:0000313" key="4">
    <source>
        <dbReference type="Proteomes" id="UP000035352"/>
    </source>
</evidence>
<feature type="compositionally biased region" description="Acidic residues" evidence="1">
    <location>
        <begin position="169"/>
        <end position="189"/>
    </location>
</feature>
<dbReference type="Proteomes" id="UP000035352">
    <property type="component" value="Chromosome"/>
</dbReference>
<evidence type="ECO:0000256" key="1">
    <source>
        <dbReference type="SAM" id="MobiDB-lite"/>
    </source>
</evidence>
<dbReference type="Pfam" id="PF01814">
    <property type="entry name" value="Hemerythrin"/>
    <property type="match status" value="1"/>
</dbReference>
<protein>
    <submittedName>
        <fullName evidence="3">Regulator of cell morphogenesis and NO signaling</fullName>
    </submittedName>
</protein>
<dbReference type="AlphaFoldDB" id="A0A0G3BXQ3"/>